<comment type="caution">
    <text evidence="1">The sequence shown here is derived from an EMBL/GenBank/DDBJ whole genome shotgun (WGS) entry which is preliminary data.</text>
</comment>
<dbReference type="EMBL" id="JACGCI010000032">
    <property type="protein sequence ID" value="KAF6755012.1"/>
    <property type="molecule type" value="Genomic_DNA"/>
</dbReference>
<evidence type="ECO:0000313" key="2">
    <source>
        <dbReference type="Proteomes" id="UP000521943"/>
    </source>
</evidence>
<keyword evidence="2" id="KW-1185">Reference proteome</keyword>
<organism evidence="1 2">
    <name type="scientific">Ephemerocybe angulata</name>
    <dbReference type="NCBI Taxonomy" id="980116"/>
    <lineage>
        <taxon>Eukaryota</taxon>
        <taxon>Fungi</taxon>
        <taxon>Dikarya</taxon>
        <taxon>Basidiomycota</taxon>
        <taxon>Agaricomycotina</taxon>
        <taxon>Agaricomycetes</taxon>
        <taxon>Agaricomycetidae</taxon>
        <taxon>Agaricales</taxon>
        <taxon>Agaricineae</taxon>
        <taxon>Psathyrellaceae</taxon>
        <taxon>Ephemerocybe</taxon>
    </lineage>
</organism>
<sequence>MTFCDSVLRDSDLGGRVKEQSPFPGHYLDPKYIRIGEVSLHDALDQPIQWELRSIGLPGGRKRSAPFGKRERQKRRRTAASGLNHKNIIATEISYQHESLLLDILKSPILNPAAHLYAARYSNRFSSAAGLTVIISFSHLQGEQFDLYHGLFAGETISSLQALNTLRLEFHFLCGIADKAFMDANFGGHWKDLDSAIADVQETGDKWSGYRTQASTFLKPENVSDCQALSMTSVVRSVMALPGLDPRCVSYSRNSTLTNGTVWRILRPRWTAWRPAEVGRLCVRNDANRAGSARVPVGRDRAI</sequence>
<reference evidence="1 2" key="1">
    <citation type="submission" date="2020-07" db="EMBL/GenBank/DDBJ databases">
        <title>Comparative genomics of pyrophilous fungi reveals a link between fire events and developmental genes.</title>
        <authorList>
            <consortium name="DOE Joint Genome Institute"/>
            <person name="Steindorff A.S."/>
            <person name="Carver A."/>
            <person name="Calhoun S."/>
            <person name="Stillman K."/>
            <person name="Liu H."/>
            <person name="Lipzen A."/>
            <person name="Pangilinan J."/>
            <person name="Labutti K."/>
            <person name="Bruns T.D."/>
            <person name="Grigoriev I.V."/>
        </authorList>
    </citation>
    <scope>NUCLEOTIDE SEQUENCE [LARGE SCALE GENOMIC DNA]</scope>
    <source>
        <strain evidence="1 2">CBS 144469</strain>
    </source>
</reference>
<evidence type="ECO:0000313" key="1">
    <source>
        <dbReference type="EMBL" id="KAF6755012.1"/>
    </source>
</evidence>
<name>A0A8H6M8F3_9AGAR</name>
<gene>
    <name evidence="1" type="ORF">DFP72DRAFT_847970</name>
</gene>
<proteinExistence type="predicted"/>
<dbReference type="AlphaFoldDB" id="A0A8H6M8F3"/>
<accession>A0A8H6M8F3</accession>
<protein>
    <submittedName>
        <fullName evidence="1">Uncharacterized protein</fullName>
    </submittedName>
</protein>
<dbReference type="Proteomes" id="UP000521943">
    <property type="component" value="Unassembled WGS sequence"/>
</dbReference>